<dbReference type="eggNOG" id="ENOG502S4UR">
    <property type="taxonomic scope" value="Eukaryota"/>
</dbReference>
<evidence type="ECO:0000313" key="7">
    <source>
        <dbReference type="Proteomes" id="UP000011715"/>
    </source>
</evidence>
<gene>
    <name evidence="5" type="ORF">MAPG_00142</name>
</gene>
<dbReference type="PANTHER" id="PTHR43283:SF17">
    <property type="entry name" value="(LOVD), PUTATIVE (AFU_ORTHOLOGUE AFUA_5G00920)-RELATED"/>
    <property type="match status" value="1"/>
</dbReference>
<dbReference type="EnsemblFungi" id="MAPG_00142T0">
    <property type="protein sequence ID" value="MAPG_00142T0"/>
    <property type="gene ID" value="MAPG_00142"/>
</dbReference>
<dbReference type="EMBL" id="ADBL01000027">
    <property type="status" value="NOT_ANNOTATED_CDS"/>
    <property type="molecule type" value="Genomic_DNA"/>
</dbReference>
<organism evidence="6 7">
    <name type="scientific">Magnaporthiopsis poae (strain ATCC 64411 / 73-15)</name>
    <name type="common">Kentucky bluegrass fungus</name>
    <name type="synonym">Magnaporthe poae</name>
    <dbReference type="NCBI Taxonomy" id="644358"/>
    <lineage>
        <taxon>Eukaryota</taxon>
        <taxon>Fungi</taxon>
        <taxon>Dikarya</taxon>
        <taxon>Ascomycota</taxon>
        <taxon>Pezizomycotina</taxon>
        <taxon>Sordariomycetes</taxon>
        <taxon>Sordariomycetidae</taxon>
        <taxon>Magnaporthales</taxon>
        <taxon>Magnaporthaceae</taxon>
        <taxon>Magnaporthiopsis</taxon>
    </lineage>
</organism>
<evidence type="ECO:0000313" key="5">
    <source>
        <dbReference type="EMBL" id="KLU81047.1"/>
    </source>
</evidence>
<keyword evidence="2" id="KW-0378">Hydrolase</keyword>
<evidence type="ECO:0000256" key="3">
    <source>
        <dbReference type="SAM" id="MobiDB-lite"/>
    </source>
</evidence>
<reference evidence="5" key="3">
    <citation type="submission" date="2011-03" db="EMBL/GenBank/DDBJ databases">
        <title>Annotation of Magnaporthe poae ATCC 64411.</title>
        <authorList>
            <person name="Ma L.-J."/>
            <person name="Dead R."/>
            <person name="Young S.K."/>
            <person name="Zeng Q."/>
            <person name="Gargeya S."/>
            <person name="Fitzgerald M."/>
            <person name="Haas B."/>
            <person name="Abouelleil A."/>
            <person name="Alvarado L."/>
            <person name="Arachchi H.M."/>
            <person name="Berlin A."/>
            <person name="Brown A."/>
            <person name="Chapman S.B."/>
            <person name="Chen Z."/>
            <person name="Dunbar C."/>
            <person name="Freedman E."/>
            <person name="Gearin G."/>
            <person name="Gellesch M."/>
            <person name="Goldberg J."/>
            <person name="Griggs A."/>
            <person name="Gujja S."/>
            <person name="Heiman D."/>
            <person name="Howarth C."/>
            <person name="Larson L."/>
            <person name="Lui A."/>
            <person name="MacDonald P.J.P."/>
            <person name="Mehta T."/>
            <person name="Montmayeur A."/>
            <person name="Murphy C."/>
            <person name="Neiman D."/>
            <person name="Pearson M."/>
            <person name="Priest M."/>
            <person name="Roberts A."/>
            <person name="Saif S."/>
            <person name="Shea T."/>
            <person name="Shenoy N."/>
            <person name="Sisk P."/>
            <person name="Stolte C."/>
            <person name="Sykes S."/>
            <person name="Yandava C."/>
            <person name="Wortman J."/>
            <person name="Nusbaum C."/>
            <person name="Birren B."/>
        </authorList>
    </citation>
    <scope>NUCLEOTIDE SEQUENCE</scope>
    <source>
        <strain evidence="5">ATCC 64411</strain>
    </source>
</reference>
<reference evidence="6" key="5">
    <citation type="submission" date="2015-06" db="UniProtKB">
        <authorList>
            <consortium name="EnsemblFungi"/>
        </authorList>
    </citation>
    <scope>IDENTIFICATION</scope>
    <source>
        <strain evidence="6">ATCC 64411</strain>
    </source>
</reference>
<dbReference type="EMBL" id="ADBL01000028">
    <property type="status" value="NOT_ANNOTATED_CDS"/>
    <property type="molecule type" value="Genomic_DNA"/>
</dbReference>
<dbReference type="PANTHER" id="PTHR43283">
    <property type="entry name" value="BETA-LACTAMASE-RELATED"/>
    <property type="match status" value="1"/>
</dbReference>
<dbReference type="InterPro" id="IPR050789">
    <property type="entry name" value="Diverse_Enzym_Activities"/>
</dbReference>
<comment type="similarity">
    <text evidence="1">Belongs to the class-A beta-lactamase family.</text>
</comment>
<dbReference type="STRING" id="644358.A0A0C4DK79"/>
<dbReference type="SUPFAM" id="SSF56601">
    <property type="entry name" value="beta-lactamase/transpeptidase-like"/>
    <property type="match status" value="1"/>
</dbReference>
<dbReference type="GO" id="GO:0016787">
    <property type="term" value="F:hydrolase activity"/>
    <property type="evidence" value="ECO:0007669"/>
    <property type="project" value="UniProtKB-KW"/>
</dbReference>
<dbReference type="Pfam" id="PF00144">
    <property type="entry name" value="Beta-lactamase"/>
    <property type="match status" value="1"/>
</dbReference>
<feature type="compositionally biased region" description="Low complexity" evidence="3">
    <location>
        <begin position="183"/>
        <end position="192"/>
    </location>
</feature>
<dbReference type="EMBL" id="GL876966">
    <property type="protein sequence ID" value="KLU81047.1"/>
    <property type="molecule type" value="Genomic_DNA"/>
</dbReference>
<name>A0A0C4DK79_MAGP6</name>
<feature type="domain" description="Beta-lactamase-related" evidence="4">
    <location>
        <begin position="88"/>
        <end position="325"/>
    </location>
</feature>
<dbReference type="OMA" id="FEDEMYA"/>
<evidence type="ECO:0000259" key="4">
    <source>
        <dbReference type="Pfam" id="PF00144"/>
    </source>
</evidence>
<dbReference type="VEuPathDB" id="FungiDB:MAPG_00142"/>
<reference evidence="7" key="2">
    <citation type="submission" date="2010-05" db="EMBL/GenBank/DDBJ databases">
        <title>The genome sequence of Magnaporthe poae strain ATCC 64411.</title>
        <authorList>
            <person name="Ma L.-J."/>
            <person name="Dead R."/>
            <person name="Young S."/>
            <person name="Zeng Q."/>
            <person name="Koehrsen M."/>
            <person name="Alvarado L."/>
            <person name="Berlin A."/>
            <person name="Chapman S.B."/>
            <person name="Chen Z."/>
            <person name="Freedman E."/>
            <person name="Gellesch M."/>
            <person name="Goldberg J."/>
            <person name="Griggs A."/>
            <person name="Gujja S."/>
            <person name="Heilman E.R."/>
            <person name="Heiman D."/>
            <person name="Hepburn T."/>
            <person name="Howarth C."/>
            <person name="Jen D."/>
            <person name="Larson L."/>
            <person name="Mehta T."/>
            <person name="Neiman D."/>
            <person name="Pearson M."/>
            <person name="Roberts A."/>
            <person name="Saif S."/>
            <person name="Shea T."/>
            <person name="Shenoy N."/>
            <person name="Sisk P."/>
            <person name="Stolte C."/>
            <person name="Sykes S."/>
            <person name="Walk T."/>
            <person name="White J."/>
            <person name="Yandava C."/>
            <person name="Haas B."/>
            <person name="Nusbaum C."/>
            <person name="Birren B."/>
        </authorList>
    </citation>
    <scope>NUCLEOTIDE SEQUENCE [LARGE SCALE GENOMIC DNA]</scope>
    <source>
        <strain evidence="7">ATCC 64411 / 73-15</strain>
    </source>
</reference>
<dbReference type="Gene3D" id="3.40.710.10">
    <property type="entry name" value="DD-peptidase/beta-lactamase superfamily"/>
    <property type="match status" value="2"/>
</dbReference>
<reference evidence="5" key="1">
    <citation type="submission" date="2010-05" db="EMBL/GenBank/DDBJ databases">
        <title>The Genome Sequence of Magnaporthe poae strain ATCC 64411.</title>
        <authorList>
            <consortium name="The Broad Institute Genome Sequencing Platform"/>
            <consortium name="Broad Institute Genome Sequencing Center for Infectious Disease"/>
            <person name="Ma L.-J."/>
            <person name="Dead R."/>
            <person name="Young S."/>
            <person name="Zeng Q."/>
            <person name="Koehrsen M."/>
            <person name="Alvarado L."/>
            <person name="Berlin A."/>
            <person name="Chapman S.B."/>
            <person name="Chen Z."/>
            <person name="Freedman E."/>
            <person name="Gellesch M."/>
            <person name="Goldberg J."/>
            <person name="Griggs A."/>
            <person name="Gujja S."/>
            <person name="Heilman E.R."/>
            <person name="Heiman D."/>
            <person name="Hepburn T."/>
            <person name="Howarth C."/>
            <person name="Jen D."/>
            <person name="Larson L."/>
            <person name="Mehta T."/>
            <person name="Neiman D."/>
            <person name="Pearson M."/>
            <person name="Roberts A."/>
            <person name="Saif S."/>
            <person name="Shea T."/>
            <person name="Shenoy N."/>
            <person name="Sisk P."/>
            <person name="Stolte C."/>
            <person name="Sykes S."/>
            <person name="Walk T."/>
            <person name="White J."/>
            <person name="Yandava C."/>
            <person name="Haas B."/>
            <person name="Nusbaum C."/>
            <person name="Birren B."/>
        </authorList>
    </citation>
    <scope>NUCLEOTIDE SEQUENCE</scope>
    <source>
        <strain evidence="5">ATCC 64411</strain>
    </source>
</reference>
<evidence type="ECO:0000313" key="6">
    <source>
        <dbReference type="EnsemblFungi" id="MAPG_00142T0"/>
    </source>
</evidence>
<proteinExistence type="inferred from homology"/>
<protein>
    <submittedName>
        <fullName evidence="5">Beta-lactamase</fullName>
    </submittedName>
</protein>
<feature type="region of interest" description="Disordered" evidence="3">
    <location>
        <begin position="155"/>
        <end position="196"/>
    </location>
</feature>
<sequence length="338" mass="35983">MSSFEQTIKQAVEDRVVPPVVLIAGDKEGKLNYRQSHGTLGLDRDNAGRPIGPESVLTWMSLTKLPTVIAVLQLVRRGALPSLDDADADRFAHPLLFEPGTGWSYGPGLDWAGLLLERVVGTSLDAYLREHVWAPLGLRGDAAVPTFFPAPGDGGNSNVVGTCARNPETGRVEAGPPPPPSPGQQQQQQQGACLGGGGLHGTADALARLLASLLADDGAVLERGAAGSAALFEPQLAGTAKDSLLEQLEHPEWITGYIPPNGGEYNWALGGLVVEGDSLVAGRRRGFLMWGGMYNSSWFIDREAGLYGVYATQTLPPGDDKVRDMTKAFQEEMYSRLG</sequence>
<dbReference type="OrthoDB" id="428260at2759"/>
<dbReference type="InterPro" id="IPR001466">
    <property type="entry name" value="Beta-lactam-related"/>
</dbReference>
<dbReference type="AlphaFoldDB" id="A0A0C4DK79"/>
<dbReference type="InterPro" id="IPR012338">
    <property type="entry name" value="Beta-lactam/transpept-like"/>
</dbReference>
<accession>A0A0C4DK79</accession>
<evidence type="ECO:0000256" key="2">
    <source>
        <dbReference type="ARBA" id="ARBA00022801"/>
    </source>
</evidence>
<reference evidence="6" key="4">
    <citation type="journal article" date="2015" name="G3 (Bethesda)">
        <title>Genome sequences of three phytopathogenic species of the Magnaporthaceae family of fungi.</title>
        <authorList>
            <person name="Okagaki L.H."/>
            <person name="Nunes C.C."/>
            <person name="Sailsbery J."/>
            <person name="Clay B."/>
            <person name="Brown D."/>
            <person name="John T."/>
            <person name="Oh Y."/>
            <person name="Young N."/>
            <person name="Fitzgerald M."/>
            <person name="Haas B.J."/>
            <person name="Zeng Q."/>
            <person name="Young S."/>
            <person name="Adiconis X."/>
            <person name="Fan L."/>
            <person name="Levin J.Z."/>
            <person name="Mitchell T.K."/>
            <person name="Okubara P.A."/>
            <person name="Farman M.L."/>
            <person name="Kohn L.M."/>
            <person name="Birren B."/>
            <person name="Ma L.-J."/>
            <person name="Dean R.A."/>
        </authorList>
    </citation>
    <scope>NUCLEOTIDE SEQUENCE</scope>
    <source>
        <strain evidence="6">ATCC 64411 / 73-15</strain>
    </source>
</reference>
<keyword evidence="7" id="KW-1185">Reference proteome</keyword>
<dbReference type="Proteomes" id="UP000011715">
    <property type="component" value="Unassembled WGS sequence"/>
</dbReference>
<evidence type="ECO:0000256" key="1">
    <source>
        <dbReference type="ARBA" id="ARBA00009009"/>
    </source>
</evidence>